<accession>A0A9X1XLY7</accession>
<dbReference type="PANTHER" id="PTHR30537">
    <property type="entry name" value="HTH-TYPE TRANSCRIPTIONAL REGULATOR"/>
    <property type="match status" value="1"/>
</dbReference>
<evidence type="ECO:0000256" key="4">
    <source>
        <dbReference type="ARBA" id="ARBA00023163"/>
    </source>
</evidence>
<dbReference type="PROSITE" id="PS50931">
    <property type="entry name" value="HTH_LYSR"/>
    <property type="match status" value="1"/>
</dbReference>
<dbReference type="RefSeq" id="WP_248009236.1">
    <property type="nucleotide sequence ID" value="NZ_JAJHVV010000007.1"/>
</dbReference>
<evidence type="ECO:0000313" key="6">
    <source>
        <dbReference type="EMBL" id="MCK6264163.1"/>
    </source>
</evidence>
<proteinExistence type="inferred from homology"/>
<dbReference type="CDD" id="cd08422">
    <property type="entry name" value="PBP2_CrgA_like"/>
    <property type="match status" value="1"/>
</dbReference>
<dbReference type="PANTHER" id="PTHR30537:SF5">
    <property type="entry name" value="HTH-TYPE TRANSCRIPTIONAL ACTIVATOR TTDR-RELATED"/>
    <property type="match status" value="1"/>
</dbReference>
<dbReference type="InterPro" id="IPR058163">
    <property type="entry name" value="LysR-type_TF_proteobact-type"/>
</dbReference>
<sequence length="300" mass="33749">MDSIFGNVDDLFLFCAVVEEGSLLSASKKLKLPVSTMSRRLTALEARLNVRLLEKQGRELVPTEAGEEAFKALSSGMESIQSAFTGMLTDREAIQGRIKLAIPHNFYSGFVRAIIETFLTQYPKVQLDLVLSQEQAVPQTDRDLLMTFELSSMDEMVARPLFKAKHGFFASPEYLESHPAISTPADLDQHEWITVDHQLQLPVYKGDELIQMITIKPKLTVNDIHAVVQATEQGIGVASLPFRHISPNMNLIQLLPEYHRSDRQAYLVYKERKYQPKALTLLIEALIEGVQLAQKSVPVE</sequence>
<gene>
    <name evidence="6" type="ORF">KP803_12860</name>
</gene>
<dbReference type="GO" id="GO:0003700">
    <property type="term" value="F:DNA-binding transcription factor activity"/>
    <property type="evidence" value="ECO:0007669"/>
    <property type="project" value="InterPro"/>
</dbReference>
<evidence type="ECO:0000259" key="5">
    <source>
        <dbReference type="PROSITE" id="PS50931"/>
    </source>
</evidence>
<evidence type="ECO:0000256" key="1">
    <source>
        <dbReference type="ARBA" id="ARBA00009437"/>
    </source>
</evidence>
<keyword evidence="7" id="KW-1185">Reference proteome</keyword>
<evidence type="ECO:0000313" key="7">
    <source>
        <dbReference type="Proteomes" id="UP001139559"/>
    </source>
</evidence>
<dbReference type="Gene3D" id="1.10.10.10">
    <property type="entry name" value="Winged helix-like DNA-binding domain superfamily/Winged helix DNA-binding domain"/>
    <property type="match status" value="1"/>
</dbReference>
<comment type="similarity">
    <text evidence="1">Belongs to the LysR transcriptional regulatory family.</text>
</comment>
<dbReference type="EMBL" id="JAJHVV010000007">
    <property type="protein sequence ID" value="MCK6264163.1"/>
    <property type="molecule type" value="Genomic_DNA"/>
</dbReference>
<dbReference type="InterPro" id="IPR036388">
    <property type="entry name" value="WH-like_DNA-bd_sf"/>
</dbReference>
<protein>
    <submittedName>
        <fullName evidence="6">LysR family transcriptional regulator</fullName>
    </submittedName>
</protein>
<dbReference type="Pfam" id="PF03466">
    <property type="entry name" value="LysR_substrate"/>
    <property type="match status" value="1"/>
</dbReference>
<dbReference type="InterPro" id="IPR005119">
    <property type="entry name" value="LysR_subst-bd"/>
</dbReference>
<feature type="domain" description="HTH lysR-type" evidence="5">
    <location>
        <begin position="14"/>
        <end position="63"/>
    </location>
</feature>
<dbReference type="InterPro" id="IPR036390">
    <property type="entry name" value="WH_DNA-bd_sf"/>
</dbReference>
<comment type="caution">
    <text evidence="6">The sequence shown here is derived from an EMBL/GenBank/DDBJ whole genome shotgun (WGS) entry which is preliminary data.</text>
</comment>
<dbReference type="SUPFAM" id="SSF46785">
    <property type="entry name" value="Winged helix' DNA-binding domain"/>
    <property type="match status" value="1"/>
</dbReference>
<dbReference type="SUPFAM" id="SSF53850">
    <property type="entry name" value="Periplasmic binding protein-like II"/>
    <property type="match status" value="1"/>
</dbReference>
<dbReference type="GO" id="GO:0043565">
    <property type="term" value="F:sequence-specific DNA binding"/>
    <property type="evidence" value="ECO:0007669"/>
    <property type="project" value="TreeGrafter"/>
</dbReference>
<evidence type="ECO:0000256" key="2">
    <source>
        <dbReference type="ARBA" id="ARBA00023015"/>
    </source>
</evidence>
<keyword evidence="4" id="KW-0804">Transcription</keyword>
<evidence type="ECO:0000256" key="3">
    <source>
        <dbReference type="ARBA" id="ARBA00023125"/>
    </source>
</evidence>
<dbReference type="Gene3D" id="3.40.190.290">
    <property type="match status" value="1"/>
</dbReference>
<dbReference type="GO" id="GO:0006351">
    <property type="term" value="P:DNA-templated transcription"/>
    <property type="evidence" value="ECO:0007669"/>
    <property type="project" value="TreeGrafter"/>
</dbReference>
<dbReference type="InterPro" id="IPR000847">
    <property type="entry name" value="LysR_HTH_N"/>
</dbReference>
<reference evidence="6" key="1">
    <citation type="submission" date="2021-11" db="EMBL/GenBank/DDBJ databases">
        <title>Vibrio ZSDE26 sp. nov. and Vibrio ZSDZ34 sp. nov., isolated from coastal seawater in Qingdao.</title>
        <authorList>
            <person name="Zhang P."/>
        </authorList>
    </citation>
    <scope>NUCLEOTIDE SEQUENCE</scope>
    <source>
        <strain evidence="6">ZSDE26</strain>
    </source>
</reference>
<dbReference type="Pfam" id="PF00126">
    <property type="entry name" value="HTH_1"/>
    <property type="match status" value="1"/>
</dbReference>
<keyword evidence="2" id="KW-0805">Transcription regulation</keyword>
<organism evidence="6 7">
    <name type="scientific">Vibrio amylolyticus</name>
    <dbReference type="NCBI Taxonomy" id="2847292"/>
    <lineage>
        <taxon>Bacteria</taxon>
        <taxon>Pseudomonadati</taxon>
        <taxon>Pseudomonadota</taxon>
        <taxon>Gammaproteobacteria</taxon>
        <taxon>Vibrionales</taxon>
        <taxon>Vibrionaceae</taxon>
        <taxon>Vibrio</taxon>
    </lineage>
</organism>
<name>A0A9X1XLY7_9VIBR</name>
<keyword evidence="3" id="KW-0238">DNA-binding</keyword>
<dbReference type="Proteomes" id="UP001139559">
    <property type="component" value="Unassembled WGS sequence"/>
</dbReference>
<dbReference type="AlphaFoldDB" id="A0A9X1XLY7"/>